<keyword evidence="2" id="KW-0813">Transport</keyword>
<feature type="transmembrane region" description="Helical" evidence="6">
    <location>
        <begin position="156"/>
        <end position="176"/>
    </location>
</feature>
<keyword evidence="9" id="KW-1185">Reference proteome</keyword>
<dbReference type="Pfam" id="PF07690">
    <property type="entry name" value="MFS_1"/>
    <property type="match status" value="1"/>
</dbReference>
<feature type="transmembrane region" description="Helical" evidence="6">
    <location>
        <begin position="121"/>
        <end position="144"/>
    </location>
</feature>
<evidence type="ECO:0000313" key="9">
    <source>
        <dbReference type="Proteomes" id="UP001447188"/>
    </source>
</evidence>
<feature type="transmembrane region" description="Helical" evidence="6">
    <location>
        <begin position="322"/>
        <end position="343"/>
    </location>
</feature>
<evidence type="ECO:0000256" key="2">
    <source>
        <dbReference type="ARBA" id="ARBA00022448"/>
    </source>
</evidence>
<evidence type="ECO:0000256" key="1">
    <source>
        <dbReference type="ARBA" id="ARBA00004141"/>
    </source>
</evidence>
<comment type="caution">
    <text evidence="8">The sequence shown here is derived from an EMBL/GenBank/DDBJ whole genome shotgun (WGS) entry which is preliminary data.</text>
</comment>
<dbReference type="PANTHER" id="PTHR43791">
    <property type="entry name" value="PERMEASE-RELATED"/>
    <property type="match status" value="1"/>
</dbReference>
<feature type="transmembrane region" description="Helical" evidence="6">
    <location>
        <begin position="381"/>
        <end position="401"/>
    </location>
</feature>
<feature type="transmembrane region" description="Helical" evidence="6">
    <location>
        <begin position="95"/>
        <end position="115"/>
    </location>
</feature>
<sequence length="494" mass="54903">MEKASNGVVSGSSVVGARDDEVLRGAWRKVDLHIMPVAVLLYLAANIGNARVLGMEKDLGLSPNQYNWALSIFFIGYVIYETPSNILLRRLSPKWYIPLLTVIWGVICALASTVQNASGLLAVRFFLGIAEAGFLPAIIFWVGCWYPRPMQGKRFAFLYSSVSLTGAFGGLLATGINSLDGSHEMAGWRWIFMIEGLITILFGLLAFIFMSNYPDTASWLTPAEKAAVIHANQADRALRATEEFNWIQIHSAFTDYRTYLWGSIYFTTYIPVYSVILSLPSVLEGLGYEGTTATLMACPPYAFGFFIVLLAGYTSDRLRDRFLHYLVAIAVVMASLVVLIVVPNNVVRYTMFFFVMFMFIPISIIWSWLANNTAGTNKRAAVTGLVFSMGNIGGAISGQIYRSEWAPRYVQGHAINLGCYAFAVVAGTVLWRGYRMDNEARDKAGREEDMAEVDMAEVDLGDLGDSTGSDIRILDTIFKGLLIRFLLDFWPPEY</sequence>
<dbReference type="SUPFAM" id="SSF103473">
    <property type="entry name" value="MFS general substrate transporter"/>
    <property type="match status" value="1"/>
</dbReference>
<feature type="transmembrane region" description="Helical" evidence="6">
    <location>
        <begin position="349"/>
        <end position="369"/>
    </location>
</feature>
<keyword evidence="5 6" id="KW-0472">Membrane</keyword>
<evidence type="ECO:0000256" key="6">
    <source>
        <dbReference type="SAM" id="Phobius"/>
    </source>
</evidence>
<dbReference type="InterPro" id="IPR020846">
    <property type="entry name" value="MFS_dom"/>
</dbReference>
<feature type="transmembrane region" description="Helical" evidence="6">
    <location>
        <begin position="68"/>
        <end position="88"/>
    </location>
</feature>
<organism evidence="8 9">
    <name type="scientific">Discina gigas</name>
    <dbReference type="NCBI Taxonomy" id="1032678"/>
    <lineage>
        <taxon>Eukaryota</taxon>
        <taxon>Fungi</taxon>
        <taxon>Dikarya</taxon>
        <taxon>Ascomycota</taxon>
        <taxon>Pezizomycotina</taxon>
        <taxon>Pezizomycetes</taxon>
        <taxon>Pezizales</taxon>
        <taxon>Discinaceae</taxon>
        <taxon>Discina</taxon>
    </lineage>
</organism>
<feature type="transmembrane region" description="Helical" evidence="6">
    <location>
        <begin position="30"/>
        <end position="48"/>
    </location>
</feature>
<dbReference type="Proteomes" id="UP001447188">
    <property type="component" value="Unassembled WGS sequence"/>
</dbReference>
<reference evidence="8 9" key="1">
    <citation type="submission" date="2024-02" db="EMBL/GenBank/DDBJ databases">
        <title>Discinaceae phylogenomics.</title>
        <authorList>
            <person name="Dirks A.C."/>
            <person name="James T.Y."/>
        </authorList>
    </citation>
    <scope>NUCLEOTIDE SEQUENCE [LARGE SCALE GENOMIC DNA]</scope>
    <source>
        <strain evidence="8 9">ACD0624</strain>
    </source>
</reference>
<evidence type="ECO:0000256" key="3">
    <source>
        <dbReference type="ARBA" id="ARBA00022692"/>
    </source>
</evidence>
<keyword evidence="4 6" id="KW-1133">Transmembrane helix</keyword>
<name>A0ABR3GAX8_9PEZI</name>
<gene>
    <name evidence="8" type="ORF">Q9L58_008276</name>
</gene>
<protein>
    <recommendedName>
        <fullName evidence="7">Major facilitator superfamily (MFS) profile domain-containing protein</fullName>
    </recommendedName>
</protein>
<feature type="transmembrane region" description="Helical" evidence="6">
    <location>
        <begin position="291"/>
        <end position="310"/>
    </location>
</feature>
<evidence type="ECO:0000256" key="4">
    <source>
        <dbReference type="ARBA" id="ARBA00022989"/>
    </source>
</evidence>
<dbReference type="Gene3D" id="1.20.1250.20">
    <property type="entry name" value="MFS general substrate transporter like domains"/>
    <property type="match status" value="2"/>
</dbReference>
<evidence type="ECO:0000256" key="5">
    <source>
        <dbReference type="ARBA" id="ARBA00023136"/>
    </source>
</evidence>
<keyword evidence="3 6" id="KW-0812">Transmembrane</keyword>
<comment type="subcellular location">
    <subcellularLocation>
        <location evidence="1">Membrane</location>
        <topology evidence="1">Multi-pass membrane protein</topology>
    </subcellularLocation>
</comment>
<dbReference type="InterPro" id="IPR011701">
    <property type="entry name" value="MFS"/>
</dbReference>
<feature type="transmembrane region" description="Helical" evidence="6">
    <location>
        <begin position="188"/>
        <end position="210"/>
    </location>
</feature>
<dbReference type="EMBL" id="JBBBZM010000148">
    <property type="protein sequence ID" value="KAL0632847.1"/>
    <property type="molecule type" value="Genomic_DNA"/>
</dbReference>
<dbReference type="PROSITE" id="PS50850">
    <property type="entry name" value="MFS"/>
    <property type="match status" value="1"/>
</dbReference>
<feature type="domain" description="Major facilitator superfamily (MFS) profile" evidence="7">
    <location>
        <begin position="1"/>
        <end position="441"/>
    </location>
</feature>
<dbReference type="PANTHER" id="PTHR43791:SF36">
    <property type="entry name" value="TRANSPORTER, PUTATIVE (AFU_ORTHOLOGUE AFUA_6G08340)-RELATED"/>
    <property type="match status" value="1"/>
</dbReference>
<dbReference type="InterPro" id="IPR036259">
    <property type="entry name" value="MFS_trans_sf"/>
</dbReference>
<evidence type="ECO:0000313" key="8">
    <source>
        <dbReference type="EMBL" id="KAL0632847.1"/>
    </source>
</evidence>
<evidence type="ECO:0000259" key="7">
    <source>
        <dbReference type="PROSITE" id="PS50850"/>
    </source>
</evidence>
<feature type="transmembrane region" description="Helical" evidence="6">
    <location>
        <begin position="413"/>
        <end position="431"/>
    </location>
</feature>
<accession>A0ABR3GAX8</accession>
<feature type="transmembrane region" description="Helical" evidence="6">
    <location>
        <begin position="259"/>
        <end position="279"/>
    </location>
</feature>
<proteinExistence type="predicted"/>